<dbReference type="Proteomes" id="UP000051010">
    <property type="component" value="Unassembled WGS sequence"/>
</dbReference>
<proteinExistence type="predicted"/>
<comment type="caution">
    <text evidence="2">The sequence shown here is derived from an EMBL/GenBank/DDBJ whole genome shotgun (WGS) entry which is preliminary data.</text>
</comment>
<evidence type="ECO:0000259" key="1">
    <source>
        <dbReference type="Pfam" id="PF13473"/>
    </source>
</evidence>
<evidence type="ECO:0000313" key="3">
    <source>
        <dbReference type="Proteomes" id="UP000051010"/>
    </source>
</evidence>
<dbReference type="Gene3D" id="2.60.40.420">
    <property type="entry name" value="Cupredoxins - blue copper proteins"/>
    <property type="match status" value="1"/>
</dbReference>
<dbReference type="Pfam" id="PF13473">
    <property type="entry name" value="Cupredoxin_1"/>
    <property type="match status" value="1"/>
</dbReference>
<reference evidence="2 3" key="1">
    <citation type="journal article" date="2015" name="Genome Announc.">
        <title>Expanding the biotechnology potential of lactobacilli through comparative genomics of 213 strains and associated genera.</title>
        <authorList>
            <person name="Sun Z."/>
            <person name="Harris H.M."/>
            <person name="McCann A."/>
            <person name="Guo C."/>
            <person name="Argimon S."/>
            <person name="Zhang W."/>
            <person name="Yang X."/>
            <person name="Jeffery I.B."/>
            <person name="Cooney J.C."/>
            <person name="Kagawa T.F."/>
            <person name="Liu W."/>
            <person name="Song Y."/>
            <person name="Salvetti E."/>
            <person name="Wrobel A."/>
            <person name="Rasinkangas P."/>
            <person name="Parkhill J."/>
            <person name="Rea M.C."/>
            <person name="O'Sullivan O."/>
            <person name="Ritari J."/>
            <person name="Douillard F.P."/>
            <person name="Paul Ross R."/>
            <person name="Yang R."/>
            <person name="Briner A.E."/>
            <person name="Felis G.E."/>
            <person name="de Vos W.M."/>
            <person name="Barrangou R."/>
            <person name="Klaenhammer T.R."/>
            <person name="Caufield P.W."/>
            <person name="Cui Y."/>
            <person name="Zhang H."/>
            <person name="O'Toole P.W."/>
        </authorList>
    </citation>
    <scope>NUCLEOTIDE SEQUENCE [LARGE SCALE GENOMIC DNA]</scope>
    <source>
        <strain evidence="2 3">DSM 18390</strain>
    </source>
</reference>
<protein>
    <recommendedName>
        <fullName evidence="1">EfeO-type cupredoxin-like domain-containing protein</fullName>
    </recommendedName>
</protein>
<name>A0A0R1YHS4_9LACO</name>
<sequence length="95" mass="10600">MEEFNMSENKQTVDVTVAGGYKPDVIQLKQGIPAEINFKRINDQGCLDVVHSDALHFSEKLPVDVVKTVQIPTDQAGEFEFSCGMDMFHGKVEVK</sequence>
<dbReference type="InterPro" id="IPR028096">
    <property type="entry name" value="EfeO_Cupredoxin"/>
</dbReference>
<organism evidence="2 3">
    <name type="scientific">Lentilactobacillus parafarraginis DSM 18390 = JCM 14109</name>
    <dbReference type="NCBI Taxonomy" id="1423786"/>
    <lineage>
        <taxon>Bacteria</taxon>
        <taxon>Bacillati</taxon>
        <taxon>Bacillota</taxon>
        <taxon>Bacilli</taxon>
        <taxon>Lactobacillales</taxon>
        <taxon>Lactobacillaceae</taxon>
        <taxon>Lentilactobacillus</taxon>
    </lineage>
</organism>
<dbReference type="EMBL" id="AZFZ01000054">
    <property type="protein sequence ID" value="KRM41754.1"/>
    <property type="molecule type" value="Genomic_DNA"/>
</dbReference>
<dbReference type="PATRIC" id="fig|1423786.4.peg.2390"/>
<dbReference type="InterPro" id="IPR008972">
    <property type="entry name" value="Cupredoxin"/>
</dbReference>
<dbReference type="AlphaFoldDB" id="A0A0R1YHS4"/>
<accession>A0A0R1YHS4</accession>
<evidence type="ECO:0000313" key="2">
    <source>
        <dbReference type="EMBL" id="KRM41754.1"/>
    </source>
</evidence>
<gene>
    <name evidence="2" type="ORF">FD47_GL002275</name>
</gene>
<feature type="domain" description="EfeO-type cupredoxin-like" evidence="1">
    <location>
        <begin position="7"/>
        <end position="92"/>
    </location>
</feature>
<dbReference type="SUPFAM" id="SSF49503">
    <property type="entry name" value="Cupredoxins"/>
    <property type="match status" value="1"/>
</dbReference>